<evidence type="ECO:0000313" key="2">
    <source>
        <dbReference type="EMBL" id="KAK7882950.1"/>
    </source>
</evidence>
<evidence type="ECO:0000313" key="3">
    <source>
        <dbReference type="Proteomes" id="UP001460270"/>
    </source>
</evidence>
<keyword evidence="1" id="KW-0175">Coiled coil</keyword>
<accession>A0AAW0MRC3</accession>
<dbReference type="AlphaFoldDB" id="A0AAW0MRC3"/>
<dbReference type="EMBL" id="JBBPFD010000021">
    <property type="protein sequence ID" value="KAK7882950.1"/>
    <property type="molecule type" value="Genomic_DNA"/>
</dbReference>
<name>A0AAW0MRC3_9GOBI</name>
<feature type="coiled-coil region" evidence="1">
    <location>
        <begin position="53"/>
        <end position="115"/>
    </location>
</feature>
<sequence length="135" mass="15925">MKEIIVVQRNVAQTVQRELDQDENKQLKCDLSDQHNRHQEEKLKLLKQTKHIIEAHKAERSKQNRHVQEVQSELDCMTKEKRDLLQESERLHSQLKCHGITVENLTKQLTEAEDESLQKSKYWESAKQTLSVQTA</sequence>
<organism evidence="2 3">
    <name type="scientific">Mugilogobius chulae</name>
    <name type="common">yellowstripe goby</name>
    <dbReference type="NCBI Taxonomy" id="88201"/>
    <lineage>
        <taxon>Eukaryota</taxon>
        <taxon>Metazoa</taxon>
        <taxon>Chordata</taxon>
        <taxon>Craniata</taxon>
        <taxon>Vertebrata</taxon>
        <taxon>Euteleostomi</taxon>
        <taxon>Actinopterygii</taxon>
        <taxon>Neopterygii</taxon>
        <taxon>Teleostei</taxon>
        <taxon>Neoteleostei</taxon>
        <taxon>Acanthomorphata</taxon>
        <taxon>Gobiaria</taxon>
        <taxon>Gobiiformes</taxon>
        <taxon>Gobioidei</taxon>
        <taxon>Gobiidae</taxon>
        <taxon>Gobionellinae</taxon>
        <taxon>Mugilogobius</taxon>
    </lineage>
</organism>
<protein>
    <submittedName>
        <fullName evidence="2">Uncharacterized protein</fullName>
    </submittedName>
</protein>
<dbReference type="Proteomes" id="UP001460270">
    <property type="component" value="Unassembled WGS sequence"/>
</dbReference>
<proteinExistence type="predicted"/>
<reference evidence="3" key="1">
    <citation type="submission" date="2024-04" db="EMBL/GenBank/DDBJ databases">
        <title>Salinicola lusitanus LLJ914,a marine bacterium isolated from the Okinawa Trough.</title>
        <authorList>
            <person name="Li J."/>
        </authorList>
    </citation>
    <scope>NUCLEOTIDE SEQUENCE [LARGE SCALE GENOMIC DNA]</scope>
</reference>
<comment type="caution">
    <text evidence="2">The sequence shown here is derived from an EMBL/GenBank/DDBJ whole genome shotgun (WGS) entry which is preliminary data.</text>
</comment>
<gene>
    <name evidence="2" type="ORF">WMY93_029124</name>
</gene>
<keyword evidence="3" id="KW-1185">Reference proteome</keyword>
<evidence type="ECO:0000256" key="1">
    <source>
        <dbReference type="SAM" id="Coils"/>
    </source>
</evidence>